<accession>A0A8H6FA95</accession>
<evidence type="ECO:0000313" key="3">
    <source>
        <dbReference type="EMBL" id="KAF6220473.1"/>
    </source>
</evidence>
<comment type="caution">
    <text evidence="3">The sequence shown here is derived from an EMBL/GenBank/DDBJ whole genome shotgun (WGS) entry which is preliminary data.</text>
</comment>
<keyword evidence="4" id="KW-1185">Reference proteome</keyword>
<dbReference type="RefSeq" id="XP_037149908.1">
    <property type="nucleotide sequence ID" value="XM_037293830.1"/>
</dbReference>
<proteinExistence type="predicted"/>
<organism evidence="3 4">
    <name type="scientific">Letharia lupina</name>
    <dbReference type="NCBI Taxonomy" id="560253"/>
    <lineage>
        <taxon>Eukaryota</taxon>
        <taxon>Fungi</taxon>
        <taxon>Dikarya</taxon>
        <taxon>Ascomycota</taxon>
        <taxon>Pezizomycotina</taxon>
        <taxon>Lecanoromycetes</taxon>
        <taxon>OSLEUM clade</taxon>
        <taxon>Lecanoromycetidae</taxon>
        <taxon>Lecanorales</taxon>
        <taxon>Lecanorineae</taxon>
        <taxon>Parmeliaceae</taxon>
        <taxon>Letharia</taxon>
    </lineage>
</organism>
<dbReference type="AlphaFoldDB" id="A0A8H6FA95"/>
<gene>
    <name evidence="3" type="ORF">HO133_002905</name>
</gene>
<keyword evidence="1" id="KW-0812">Transmembrane</keyword>
<evidence type="ECO:0000256" key="2">
    <source>
        <dbReference type="SAM" id="SignalP"/>
    </source>
</evidence>
<keyword evidence="2" id="KW-0732">Signal</keyword>
<dbReference type="Proteomes" id="UP000593566">
    <property type="component" value="Unassembled WGS sequence"/>
</dbReference>
<dbReference type="EMBL" id="JACCJB010000016">
    <property type="protein sequence ID" value="KAF6220473.1"/>
    <property type="molecule type" value="Genomic_DNA"/>
</dbReference>
<keyword evidence="1" id="KW-0472">Membrane</keyword>
<reference evidence="3 4" key="1">
    <citation type="journal article" date="2020" name="Genomics">
        <title>Complete, high-quality genomes from long-read metagenomic sequencing of two wolf lichen thalli reveals enigmatic genome architecture.</title>
        <authorList>
            <person name="McKenzie S.K."/>
            <person name="Walston R.F."/>
            <person name="Allen J.L."/>
        </authorList>
    </citation>
    <scope>NUCLEOTIDE SEQUENCE [LARGE SCALE GENOMIC DNA]</scope>
    <source>
        <strain evidence="3">WasteWater1</strain>
    </source>
</reference>
<name>A0A8H6FA95_9LECA</name>
<evidence type="ECO:0000256" key="1">
    <source>
        <dbReference type="SAM" id="Phobius"/>
    </source>
</evidence>
<protein>
    <submittedName>
        <fullName evidence="3">Uncharacterized protein</fullName>
    </submittedName>
</protein>
<dbReference type="GeneID" id="59331317"/>
<feature type="chain" id="PRO_5034856927" evidence="2">
    <location>
        <begin position="19"/>
        <end position="426"/>
    </location>
</feature>
<feature type="transmembrane region" description="Helical" evidence="1">
    <location>
        <begin position="371"/>
        <end position="396"/>
    </location>
</feature>
<sequence>MLPTLITLLLLHLQFSLALSLQIGSVLPRLVQDVSSSIFGHSAYVDQKVHQTPRSFLNHEQWHQRHAVAFMNASSIAYMTLSSPTGFVSTKSLRSSLASASAFANCSSTASLVVSALSSAPASTSYSSTMSLALPLSSASATALKPTSLASLLGHTKDLETDTLAHWDDETESACSTALIALHGVATNPSGIAACYNIQSLDNSTGIFEVDLRLYRISAPSEGWVKLNPSSVGVGLSYVNATVSATKARKSKREDQTLPWFPAQRDEAADMYIRRSTGVPPRRLGSMTFVGTVDDDGPLAELKNMTTALSLLTPAITLSGTEQDGTSLNTRLSTQDASFVNGVFASTRSGGSQSATGTDVNESMLPGIKLVGFPIGLVISSIWAVLYLMTMVYGTISRYQARESYRRRVKKRFSGDTITKRRMRWA</sequence>
<evidence type="ECO:0000313" key="4">
    <source>
        <dbReference type="Proteomes" id="UP000593566"/>
    </source>
</evidence>
<feature type="signal peptide" evidence="2">
    <location>
        <begin position="1"/>
        <end position="18"/>
    </location>
</feature>
<keyword evidence="1" id="KW-1133">Transmembrane helix</keyword>